<dbReference type="Proteomes" id="UP000470384">
    <property type="component" value="Unassembled WGS sequence"/>
</dbReference>
<keyword evidence="3" id="KW-1185">Reference proteome</keyword>
<reference evidence="2 3" key="1">
    <citation type="journal article" date="2016" name="Int. J. Syst. Evol. Microbiol.">
        <title>Pyruvatibacter mobilis gen. nov., sp. nov., a marine bacterium from the culture broth of Picochlorum sp. 122.</title>
        <authorList>
            <person name="Wang G."/>
            <person name="Tang M."/>
            <person name="Wu H."/>
            <person name="Dai S."/>
            <person name="Li T."/>
            <person name="Chen C."/>
            <person name="He H."/>
            <person name="Fan J."/>
            <person name="Xiang W."/>
            <person name="Li X."/>
        </authorList>
    </citation>
    <scope>NUCLEOTIDE SEQUENCE [LARGE SCALE GENOMIC DNA]</scope>
    <source>
        <strain evidence="2 3">GYP-11</strain>
    </source>
</reference>
<dbReference type="GeneID" id="300653881"/>
<evidence type="ECO:0000256" key="1">
    <source>
        <dbReference type="SAM" id="MobiDB-lite"/>
    </source>
</evidence>
<feature type="region of interest" description="Disordered" evidence="1">
    <location>
        <begin position="220"/>
        <end position="262"/>
    </location>
</feature>
<dbReference type="AlphaFoldDB" id="A0A845QG36"/>
<accession>A0A845QG36</accession>
<dbReference type="Gene3D" id="1.20.1330.10">
    <property type="entry name" value="f41 fragment of flagellin, N-terminal domain"/>
    <property type="match status" value="1"/>
</dbReference>
<gene>
    <name evidence="2" type="ORF">GTQ45_15305</name>
</gene>
<protein>
    <submittedName>
        <fullName evidence="2">Uncharacterized protein</fullName>
    </submittedName>
</protein>
<name>A0A845QG36_9HYPH</name>
<comment type="caution">
    <text evidence="2">The sequence shown here is derived from an EMBL/GenBank/DDBJ whole genome shotgun (WGS) entry which is preliminary data.</text>
</comment>
<proteinExistence type="predicted"/>
<dbReference type="RefSeq" id="WP_160589060.1">
    <property type="nucleotide sequence ID" value="NZ_BMHN01000001.1"/>
</dbReference>
<organism evidence="2 3">
    <name type="scientific">Pyruvatibacter mobilis</name>
    <dbReference type="NCBI Taxonomy" id="1712261"/>
    <lineage>
        <taxon>Bacteria</taxon>
        <taxon>Pseudomonadati</taxon>
        <taxon>Pseudomonadota</taxon>
        <taxon>Alphaproteobacteria</taxon>
        <taxon>Hyphomicrobiales</taxon>
        <taxon>Parvibaculaceae</taxon>
        <taxon>Pyruvatibacter</taxon>
    </lineage>
</organism>
<sequence length="262" mass="27704">MIAIETTSSGRAREAWLALEALANPKAAHRRRKADRLAALAKGRKALDRLRAMPHMPALPPHLAEAVAAIETLEAAVLSLDSVGHRLADADELVDAAEQADRTDLPADAEDAARALLAERYDELREDIDRIARTAYAGRVNLLDGLGGELTVPLDARGRSSAAIPGVNATSEAEGLALPAPELAFATAAERTAIRQAIAAARQQAAAFAARFEVDAALLAARIQPEPPTSGRRRKARRRAPDPGAHAPDPDSHSAHSAKEPV</sequence>
<evidence type="ECO:0000313" key="2">
    <source>
        <dbReference type="EMBL" id="NBG97104.1"/>
    </source>
</evidence>
<dbReference type="EMBL" id="WXYQ01000015">
    <property type="protein sequence ID" value="NBG97104.1"/>
    <property type="molecule type" value="Genomic_DNA"/>
</dbReference>
<evidence type="ECO:0000313" key="3">
    <source>
        <dbReference type="Proteomes" id="UP000470384"/>
    </source>
</evidence>
<feature type="compositionally biased region" description="Basic and acidic residues" evidence="1">
    <location>
        <begin position="248"/>
        <end position="262"/>
    </location>
</feature>
<dbReference type="OrthoDB" id="7328309at2"/>